<feature type="compositionally biased region" description="Basic and acidic residues" evidence="6">
    <location>
        <begin position="117"/>
        <end position="138"/>
    </location>
</feature>
<dbReference type="Proteomes" id="UP001231189">
    <property type="component" value="Unassembled WGS sequence"/>
</dbReference>
<sequence length="418" mass="45737">MAAARTYVDFVPSHNLVEESKKQILVLNLPGFQKEHLRVQIDNYGRLRISGERPLEGGQWSRFRKDVQVPDGCDAGGIRARFEKDGVLHITMPRLSPVDLPEGDKHVAEAAAASAAADEKKRQEEQEEEARTKRHEEHSSDDDEGGHQEMAASGAGGTAYGFARDRSGMVRRMIVAVALALVGAAGMYARYRLMDPSGETALAHPGPKLELVSRFDKKISVSFVNGGVSRIFRIGFQKEHLRVQIDNYGRLRISGERPLEGGQWSRFRKDVQVPDGCDAGGIRARFEKDGVLHITMPRLSPVDLPEGDKHVAEAAAAAAAEEKKREEEEQARKRHADEDKEEHGSDDDESGHQEMAASGAGGTAYGYARDRSGMVRRMIIAVALALVGAAGMYARYRLMDPSGETAPAHNATAGLSDY</sequence>
<feature type="domain" description="SHSP" evidence="8">
    <location>
        <begin position="5"/>
        <end position="113"/>
    </location>
</feature>
<accession>A0AAD8WG15</accession>
<feature type="transmembrane region" description="Helical" evidence="7">
    <location>
        <begin position="378"/>
        <end position="396"/>
    </location>
</feature>
<evidence type="ECO:0000256" key="2">
    <source>
        <dbReference type="ARBA" id="ARBA00022475"/>
    </source>
</evidence>
<comment type="similarity">
    <text evidence="4 5">Belongs to the small heat shock protein (HSP20) family.</text>
</comment>
<keyword evidence="7" id="KW-1133">Transmembrane helix</keyword>
<dbReference type="GO" id="GO:0006952">
    <property type="term" value="P:defense response"/>
    <property type="evidence" value="ECO:0007669"/>
    <property type="project" value="UniProtKB-KW"/>
</dbReference>
<dbReference type="InterPro" id="IPR002068">
    <property type="entry name" value="A-crystallin/Hsp20_dom"/>
</dbReference>
<keyword evidence="3" id="KW-0611">Plant defense</keyword>
<comment type="caution">
    <text evidence="9">The sequence shown here is derived from an EMBL/GenBank/DDBJ whole genome shotgun (WGS) entry which is preliminary data.</text>
</comment>
<organism evidence="9 10">
    <name type="scientific">Lolium multiflorum</name>
    <name type="common">Italian ryegrass</name>
    <name type="synonym">Lolium perenne subsp. multiflorum</name>
    <dbReference type="NCBI Taxonomy" id="4521"/>
    <lineage>
        <taxon>Eukaryota</taxon>
        <taxon>Viridiplantae</taxon>
        <taxon>Streptophyta</taxon>
        <taxon>Embryophyta</taxon>
        <taxon>Tracheophyta</taxon>
        <taxon>Spermatophyta</taxon>
        <taxon>Magnoliopsida</taxon>
        <taxon>Liliopsida</taxon>
        <taxon>Poales</taxon>
        <taxon>Poaceae</taxon>
        <taxon>BOP clade</taxon>
        <taxon>Pooideae</taxon>
        <taxon>Poodae</taxon>
        <taxon>Poeae</taxon>
        <taxon>Poeae Chloroplast Group 2 (Poeae type)</taxon>
        <taxon>Loliodinae</taxon>
        <taxon>Loliinae</taxon>
        <taxon>Lolium</taxon>
    </lineage>
</organism>
<evidence type="ECO:0000256" key="6">
    <source>
        <dbReference type="SAM" id="MobiDB-lite"/>
    </source>
</evidence>
<dbReference type="Pfam" id="PF00011">
    <property type="entry name" value="HSP20"/>
    <property type="match status" value="2"/>
</dbReference>
<dbReference type="EMBL" id="JAUUTY010000004">
    <property type="protein sequence ID" value="KAK1652819.1"/>
    <property type="molecule type" value="Genomic_DNA"/>
</dbReference>
<evidence type="ECO:0000256" key="5">
    <source>
        <dbReference type="RuleBase" id="RU003616"/>
    </source>
</evidence>
<evidence type="ECO:0000256" key="3">
    <source>
        <dbReference type="ARBA" id="ARBA00022821"/>
    </source>
</evidence>
<dbReference type="CDD" id="cd06464">
    <property type="entry name" value="ACD_sHsps-like"/>
    <property type="match status" value="2"/>
</dbReference>
<evidence type="ECO:0000313" key="9">
    <source>
        <dbReference type="EMBL" id="KAK1652819.1"/>
    </source>
</evidence>
<feature type="region of interest" description="Disordered" evidence="6">
    <location>
        <begin position="109"/>
        <end position="158"/>
    </location>
</feature>
<evidence type="ECO:0000256" key="7">
    <source>
        <dbReference type="SAM" id="Phobius"/>
    </source>
</evidence>
<keyword evidence="7" id="KW-0472">Membrane</keyword>
<feature type="region of interest" description="Disordered" evidence="6">
    <location>
        <begin position="311"/>
        <end position="363"/>
    </location>
</feature>
<evidence type="ECO:0000256" key="4">
    <source>
        <dbReference type="PROSITE-ProRule" id="PRU00285"/>
    </source>
</evidence>
<protein>
    <recommendedName>
        <fullName evidence="8">SHSP domain-containing protein</fullName>
    </recommendedName>
</protein>
<feature type="transmembrane region" description="Helical" evidence="7">
    <location>
        <begin position="173"/>
        <end position="191"/>
    </location>
</feature>
<name>A0AAD8WG15_LOLMU</name>
<dbReference type="AlphaFoldDB" id="A0AAD8WG15"/>
<proteinExistence type="inferred from homology"/>
<evidence type="ECO:0000259" key="8">
    <source>
        <dbReference type="PROSITE" id="PS01031"/>
    </source>
</evidence>
<dbReference type="PANTHER" id="PTHR43670:SF132">
    <property type="entry name" value="OS03G0157600 PROTEIN"/>
    <property type="match status" value="1"/>
</dbReference>
<dbReference type="SUPFAM" id="SSF49764">
    <property type="entry name" value="HSP20-like chaperones"/>
    <property type="match status" value="2"/>
</dbReference>
<evidence type="ECO:0000313" key="10">
    <source>
        <dbReference type="Proteomes" id="UP001231189"/>
    </source>
</evidence>
<evidence type="ECO:0000256" key="1">
    <source>
        <dbReference type="ARBA" id="ARBA00004162"/>
    </source>
</evidence>
<keyword evidence="10" id="KW-1185">Reference proteome</keyword>
<feature type="compositionally biased region" description="Basic and acidic residues" evidence="6">
    <location>
        <begin position="320"/>
        <end position="343"/>
    </location>
</feature>
<dbReference type="GO" id="GO:0034605">
    <property type="term" value="P:cellular response to heat"/>
    <property type="evidence" value="ECO:0007669"/>
    <property type="project" value="TreeGrafter"/>
</dbReference>
<dbReference type="PROSITE" id="PS01031">
    <property type="entry name" value="SHSP"/>
    <property type="match status" value="2"/>
</dbReference>
<keyword evidence="7" id="KW-0812">Transmembrane</keyword>
<dbReference type="Gene3D" id="2.60.40.790">
    <property type="match status" value="2"/>
</dbReference>
<comment type="subcellular location">
    <subcellularLocation>
        <location evidence="1">Cell membrane</location>
        <topology evidence="1">Single-pass membrane protein</topology>
    </subcellularLocation>
</comment>
<dbReference type="GO" id="GO:0005886">
    <property type="term" value="C:plasma membrane"/>
    <property type="evidence" value="ECO:0007669"/>
    <property type="project" value="UniProtKB-SubCell"/>
</dbReference>
<gene>
    <name evidence="9" type="ORF">QYE76_070624</name>
</gene>
<keyword evidence="2" id="KW-1003">Cell membrane</keyword>
<feature type="domain" description="SHSP" evidence="8">
    <location>
        <begin position="200"/>
        <end position="317"/>
    </location>
</feature>
<reference evidence="9" key="1">
    <citation type="submission" date="2023-07" db="EMBL/GenBank/DDBJ databases">
        <title>A chromosome-level genome assembly of Lolium multiflorum.</title>
        <authorList>
            <person name="Chen Y."/>
            <person name="Copetti D."/>
            <person name="Kolliker R."/>
            <person name="Studer B."/>
        </authorList>
    </citation>
    <scope>NUCLEOTIDE SEQUENCE</scope>
    <source>
        <strain evidence="9">02402/16</strain>
        <tissue evidence="9">Leaf</tissue>
    </source>
</reference>
<dbReference type="PANTHER" id="PTHR43670">
    <property type="entry name" value="HEAT SHOCK PROTEIN 26"/>
    <property type="match status" value="1"/>
</dbReference>
<dbReference type="InterPro" id="IPR008978">
    <property type="entry name" value="HSP20-like_chaperone"/>
</dbReference>